<name>A0A0A8Z8H2_ARUDO</name>
<dbReference type="AlphaFoldDB" id="A0A0A8Z8H2"/>
<dbReference type="EMBL" id="GBRH01263907">
    <property type="protein sequence ID" value="JAD33988.1"/>
    <property type="molecule type" value="Transcribed_RNA"/>
</dbReference>
<organism evidence="1">
    <name type="scientific">Arundo donax</name>
    <name type="common">Giant reed</name>
    <name type="synonym">Donax arundinaceus</name>
    <dbReference type="NCBI Taxonomy" id="35708"/>
    <lineage>
        <taxon>Eukaryota</taxon>
        <taxon>Viridiplantae</taxon>
        <taxon>Streptophyta</taxon>
        <taxon>Embryophyta</taxon>
        <taxon>Tracheophyta</taxon>
        <taxon>Spermatophyta</taxon>
        <taxon>Magnoliopsida</taxon>
        <taxon>Liliopsida</taxon>
        <taxon>Poales</taxon>
        <taxon>Poaceae</taxon>
        <taxon>PACMAD clade</taxon>
        <taxon>Arundinoideae</taxon>
        <taxon>Arundineae</taxon>
        <taxon>Arundo</taxon>
    </lineage>
</organism>
<accession>A0A0A8Z8H2</accession>
<reference evidence="1" key="2">
    <citation type="journal article" date="2015" name="Data Brief">
        <title>Shoot transcriptome of the giant reed, Arundo donax.</title>
        <authorList>
            <person name="Barrero R.A."/>
            <person name="Guerrero F.D."/>
            <person name="Moolhuijzen P."/>
            <person name="Goolsby J.A."/>
            <person name="Tidwell J."/>
            <person name="Bellgard S.E."/>
            <person name="Bellgard M.I."/>
        </authorList>
    </citation>
    <scope>NUCLEOTIDE SEQUENCE</scope>
    <source>
        <tissue evidence="1">Shoot tissue taken approximately 20 cm above the soil surface</tissue>
    </source>
</reference>
<proteinExistence type="predicted"/>
<sequence length="18" mass="1883">MECALVISRPPIIASLLG</sequence>
<protein>
    <submittedName>
        <fullName evidence="1">Uncharacterized protein</fullName>
    </submittedName>
</protein>
<reference evidence="1" key="1">
    <citation type="submission" date="2014-09" db="EMBL/GenBank/DDBJ databases">
        <authorList>
            <person name="Magalhaes I.L.F."/>
            <person name="Oliveira U."/>
            <person name="Santos F.R."/>
            <person name="Vidigal T.H.D.A."/>
            <person name="Brescovit A.D."/>
            <person name="Santos A.J."/>
        </authorList>
    </citation>
    <scope>NUCLEOTIDE SEQUENCE</scope>
    <source>
        <tissue evidence="1">Shoot tissue taken approximately 20 cm above the soil surface</tissue>
    </source>
</reference>
<evidence type="ECO:0000313" key="1">
    <source>
        <dbReference type="EMBL" id="JAD33988.1"/>
    </source>
</evidence>